<organism evidence="1 2">
    <name type="scientific">Artemisia annua</name>
    <name type="common">Sweet wormwood</name>
    <dbReference type="NCBI Taxonomy" id="35608"/>
    <lineage>
        <taxon>Eukaryota</taxon>
        <taxon>Viridiplantae</taxon>
        <taxon>Streptophyta</taxon>
        <taxon>Embryophyta</taxon>
        <taxon>Tracheophyta</taxon>
        <taxon>Spermatophyta</taxon>
        <taxon>Magnoliopsida</taxon>
        <taxon>eudicotyledons</taxon>
        <taxon>Gunneridae</taxon>
        <taxon>Pentapetalae</taxon>
        <taxon>asterids</taxon>
        <taxon>campanulids</taxon>
        <taxon>Asterales</taxon>
        <taxon>Asteraceae</taxon>
        <taxon>Asteroideae</taxon>
        <taxon>Anthemideae</taxon>
        <taxon>Artemisiinae</taxon>
        <taxon>Artemisia</taxon>
    </lineage>
</organism>
<keyword evidence="1" id="KW-0675">Receptor</keyword>
<dbReference type="Gene3D" id="1.25.40.10">
    <property type="entry name" value="Tetratricopeptide repeat domain"/>
    <property type="match status" value="1"/>
</dbReference>
<name>A0A2U1N2A5_ARTAN</name>
<keyword evidence="2" id="KW-1185">Reference proteome</keyword>
<protein>
    <submittedName>
        <fullName evidence="1">Plant specific mitochondrial import receptor subunit TOM20</fullName>
    </submittedName>
</protein>
<dbReference type="Proteomes" id="UP000245207">
    <property type="component" value="Unassembled WGS sequence"/>
</dbReference>
<dbReference type="Pfam" id="PF06552">
    <property type="entry name" value="TOM20_plant"/>
    <property type="match status" value="1"/>
</dbReference>
<comment type="caution">
    <text evidence="1">The sequence shown here is derived from an EMBL/GenBank/DDBJ whole genome shotgun (WGS) entry which is preliminary data.</text>
</comment>
<proteinExistence type="predicted"/>
<dbReference type="EMBL" id="PKPP01003797">
    <property type="protein sequence ID" value="PWA67623.1"/>
    <property type="molecule type" value="Genomic_DNA"/>
</dbReference>
<dbReference type="InterPro" id="IPR011990">
    <property type="entry name" value="TPR-like_helical_dom_sf"/>
</dbReference>
<sequence>MTKGGKSTITKTIGGNCFEATVASLSALSISCFFVLIHCSCAFPRLLRAEVEEQPIKPYFPQRPCMGDAETSDAFVTPDEDKAKGYVDSTYVYFQPVPEEDSGNDLYFFGFVDVWFPDALQLLKADLQLRQGKVSNLQPW</sequence>
<dbReference type="AlphaFoldDB" id="A0A2U1N2A5"/>
<dbReference type="OrthoDB" id="1818123at2759"/>
<reference evidence="1 2" key="1">
    <citation type="journal article" date="2018" name="Mol. Plant">
        <title>The genome of Artemisia annua provides insight into the evolution of Asteraceae family and artemisinin biosynthesis.</title>
        <authorList>
            <person name="Shen Q."/>
            <person name="Zhang L."/>
            <person name="Liao Z."/>
            <person name="Wang S."/>
            <person name="Yan T."/>
            <person name="Shi P."/>
            <person name="Liu M."/>
            <person name="Fu X."/>
            <person name="Pan Q."/>
            <person name="Wang Y."/>
            <person name="Lv Z."/>
            <person name="Lu X."/>
            <person name="Zhang F."/>
            <person name="Jiang W."/>
            <person name="Ma Y."/>
            <person name="Chen M."/>
            <person name="Hao X."/>
            <person name="Li L."/>
            <person name="Tang Y."/>
            <person name="Lv G."/>
            <person name="Zhou Y."/>
            <person name="Sun X."/>
            <person name="Brodelius P.E."/>
            <person name="Rose J.K.C."/>
            <person name="Tang K."/>
        </authorList>
    </citation>
    <scope>NUCLEOTIDE SEQUENCE [LARGE SCALE GENOMIC DNA]</scope>
    <source>
        <strain evidence="2">cv. Huhao1</strain>
        <tissue evidence="1">Leaf</tissue>
    </source>
</reference>
<dbReference type="PROSITE" id="PS51257">
    <property type="entry name" value="PROKAR_LIPOPROTEIN"/>
    <property type="match status" value="1"/>
</dbReference>
<accession>A0A2U1N2A5</accession>
<gene>
    <name evidence="1" type="ORF">CTI12_AA316550</name>
</gene>
<evidence type="ECO:0000313" key="2">
    <source>
        <dbReference type="Proteomes" id="UP000245207"/>
    </source>
</evidence>
<evidence type="ECO:0000313" key="1">
    <source>
        <dbReference type="EMBL" id="PWA67623.1"/>
    </source>
</evidence>